<gene>
    <name evidence="3" type="ORF">KJK29_37265</name>
</gene>
<dbReference type="EMBL" id="CP075896">
    <property type="protein sequence ID" value="QWB27798.1"/>
    <property type="molecule type" value="Genomic_DNA"/>
</dbReference>
<dbReference type="Proteomes" id="UP000679629">
    <property type="component" value="Chromosome"/>
</dbReference>
<keyword evidence="1" id="KW-0456">Lyase</keyword>
<dbReference type="InterPro" id="IPR011234">
    <property type="entry name" value="Fumarylacetoacetase-like_C"/>
</dbReference>
<keyword evidence="4" id="KW-1185">Reference proteome</keyword>
<dbReference type="SUPFAM" id="SSF56529">
    <property type="entry name" value="FAH"/>
    <property type="match status" value="1"/>
</dbReference>
<sequence length="322" mass="33451">MLAPALFRVTEQSLCPPRGRCLYRCPTRSISYPPLLPPLGGIPVSTVPHGVCPNAAPPPAVVKAADLLTEAARTGAACPPVRELFADGGDLETAYAVQQLNVRRGLDAGRRIVGRKIGLTSVAVQRQLGVDRPDFGALFADMAVPDGGEVPAGRLLQPKVEAEVALVLGRDLPHRECTVVDLLRAVDFALPALEIVDSRVRGWDISLVDTVADNASCGLYVLGATPVPLTAVDLRAVTMTMTRDGGTVSEGTGADCLGSPLNAAVWLASALAERGDPLRAGDLVLTGALGPMTPASPGDVFEARVSGLGSVRVGFASEGDQR</sequence>
<evidence type="ECO:0000313" key="4">
    <source>
        <dbReference type="Proteomes" id="UP000679629"/>
    </source>
</evidence>
<dbReference type="InterPro" id="IPR050772">
    <property type="entry name" value="Hydratase-Decarb/MhpD_sf"/>
</dbReference>
<organism evidence="3 4">
    <name type="scientific">Streptomyces koelreuteriae</name>
    <dbReference type="NCBI Taxonomy" id="2838015"/>
    <lineage>
        <taxon>Bacteria</taxon>
        <taxon>Bacillati</taxon>
        <taxon>Actinomycetota</taxon>
        <taxon>Actinomycetes</taxon>
        <taxon>Kitasatosporales</taxon>
        <taxon>Streptomycetaceae</taxon>
        <taxon>Streptomyces</taxon>
    </lineage>
</organism>
<keyword evidence="3" id="KW-0378">Hydrolase</keyword>
<dbReference type="GO" id="GO:0016787">
    <property type="term" value="F:hydrolase activity"/>
    <property type="evidence" value="ECO:0007669"/>
    <property type="project" value="UniProtKB-KW"/>
</dbReference>
<dbReference type="PANTHER" id="PTHR30143:SF0">
    <property type="entry name" value="2-KETO-4-PENTENOATE HYDRATASE"/>
    <property type="match status" value="1"/>
</dbReference>
<accession>A0ABX8G3C4</accession>
<dbReference type="Gene3D" id="3.90.850.10">
    <property type="entry name" value="Fumarylacetoacetase-like, C-terminal domain"/>
    <property type="match status" value="1"/>
</dbReference>
<evidence type="ECO:0000313" key="3">
    <source>
        <dbReference type="EMBL" id="QWB27798.1"/>
    </source>
</evidence>
<reference evidence="4" key="1">
    <citation type="submission" date="2021-05" db="EMBL/GenBank/DDBJ databases">
        <title>Direct Submission.</title>
        <authorList>
            <person name="Li K."/>
            <person name="Gao J."/>
        </authorList>
    </citation>
    <scope>NUCLEOTIDE SEQUENCE [LARGE SCALE GENOMIC DNA]</scope>
    <source>
        <strain evidence="4">MG62</strain>
    </source>
</reference>
<feature type="domain" description="Fumarylacetoacetase-like C-terminal" evidence="2">
    <location>
        <begin position="135"/>
        <end position="312"/>
    </location>
</feature>
<evidence type="ECO:0000256" key="1">
    <source>
        <dbReference type="ARBA" id="ARBA00023239"/>
    </source>
</evidence>
<dbReference type="InterPro" id="IPR036663">
    <property type="entry name" value="Fumarylacetoacetase_C_sf"/>
</dbReference>
<evidence type="ECO:0000259" key="2">
    <source>
        <dbReference type="Pfam" id="PF01557"/>
    </source>
</evidence>
<protein>
    <submittedName>
        <fullName evidence="3">Fumarylacetoacetate hydrolase family protein</fullName>
    </submittedName>
</protein>
<name>A0ABX8G3C4_9ACTN</name>
<dbReference type="Pfam" id="PF01557">
    <property type="entry name" value="FAA_hydrolase"/>
    <property type="match status" value="1"/>
</dbReference>
<proteinExistence type="predicted"/>
<dbReference type="PANTHER" id="PTHR30143">
    <property type="entry name" value="ACID HYDRATASE"/>
    <property type="match status" value="1"/>
</dbReference>